<name>A0A286GN96_9BACT</name>
<dbReference type="InterPro" id="IPR026444">
    <property type="entry name" value="Secre_tail"/>
</dbReference>
<evidence type="ECO:0000313" key="3">
    <source>
        <dbReference type="EMBL" id="SOD96998.1"/>
    </source>
</evidence>
<evidence type="ECO:0000313" key="4">
    <source>
        <dbReference type="Proteomes" id="UP000219452"/>
    </source>
</evidence>
<dbReference type="Gene3D" id="2.60.40.10">
    <property type="entry name" value="Immunoglobulins"/>
    <property type="match status" value="1"/>
</dbReference>
<keyword evidence="1" id="KW-0732">Signal</keyword>
<dbReference type="SUPFAM" id="SSF49299">
    <property type="entry name" value="PKD domain"/>
    <property type="match status" value="1"/>
</dbReference>
<protein>
    <submittedName>
        <fullName evidence="3">Por secretion system C-terminal sorting domain-containing protein</fullName>
    </submittedName>
</protein>
<feature type="signal peptide" evidence="1">
    <location>
        <begin position="1"/>
        <end position="24"/>
    </location>
</feature>
<dbReference type="InterPro" id="IPR013783">
    <property type="entry name" value="Ig-like_fold"/>
</dbReference>
<dbReference type="PROSITE" id="PS50093">
    <property type="entry name" value="PKD"/>
    <property type="match status" value="1"/>
</dbReference>
<dbReference type="PANTHER" id="PTHR24273:SF32">
    <property type="entry name" value="HYALIN"/>
    <property type="match status" value="1"/>
</dbReference>
<evidence type="ECO:0000259" key="2">
    <source>
        <dbReference type="PROSITE" id="PS50093"/>
    </source>
</evidence>
<feature type="domain" description="PKD" evidence="2">
    <location>
        <begin position="331"/>
        <end position="388"/>
    </location>
</feature>
<keyword evidence="4" id="KW-1185">Reference proteome</keyword>
<organism evidence="3 4">
    <name type="scientific">Spirosoma fluviale</name>
    <dbReference type="NCBI Taxonomy" id="1597977"/>
    <lineage>
        <taxon>Bacteria</taxon>
        <taxon>Pseudomonadati</taxon>
        <taxon>Bacteroidota</taxon>
        <taxon>Cytophagia</taxon>
        <taxon>Cytophagales</taxon>
        <taxon>Cytophagaceae</taxon>
        <taxon>Spirosoma</taxon>
    </lineage>
</organism>
<dbReference type="EMBL" id="OCNH01000006">
    <property type="protein sequence ID" value="SOD96998.1"/>
    <property type="molecule type" value="Genomic_DNA"/>
</dbReference>
<reference evidence="4" key="1">
    <citation type="submission" date="2017-09" db="EMBL/GenBank/DDBJ databases">
        <authorList>
            <person name="Varghese N."/>
            <person name="Submissions S."/>
        </authorList>
    </citation>
    <scope>NUCLEOTIDE SEQUENCE [LARGE SCALE GENOMIC DNA]</scope>
    <source>
        <strain evidence="4">DSM 29961</strain>
    </source>
</reference>
<dbReference type="InterPro" id="IPR035986">
    <property type="entry name" value="PKD_dom_sf"/>
</dbReference>
<dbReference type="PANTHER" id="PTHR24273">
    <property type="entry name" value="FI04643P-RELATED"/>
    <property type="match status" value="1"/>
</dbReference>
<dbReference type="RefSeq" id="WP_179830310.1">
    <property type="nucleotide sequence ID" value="NZ_OCNH01000006.1"/>
</dbReference>
<dbReference type="NCBIfam" id="NF033932">
    <property type="entry name" value="LapB_rpt_80"/>
    <property type="match status" value="1"/>
</dbReference>
<sequence length="497" mass="52201">MALVRNIRLLYALMFLVFSVQSKAAYSKPPLPTNNSTAAWTENETPVITTNGNITLPNDAGKRGATVVVSASATCNCSVGRPVGVRSDGKPLTAEYPVGTTVVTWNAKDTNGNAVTPVMQTITVVDKEAPVIKTNGNKTFTYKTGKCGVFFEALALATDNSSVGKPKAVRSDGKPLTAEYQAGVTTIVWSVTDANGNPASTVTQTVTVIDNEAPVISTNGNKVLANDAGKCGAVVDLFALATDNCSVGQPIGVRSDGKPLTAAYPVGTTTVTWNAKDINGNAATAVTQTIMVTNTHPVLSLIKAPNDPVKVGSEVNLSVNFTDNNGWQVIWYWGDDTSSVGTIEGTAGRGAHRYTRAGVYSVTVMLTDMCGKSASQVHHYVVVYDASTESAIGGSSSVSSVGAREAAKTLNDAFLLRNYPNPFATKTAIEFILPNGGDYVLSILDMKGSILRTLQTGKAQAGALNRVIWEVKDLPGGLYIGRLTTPQGVKSIELLVE</sequence>
<dbReference type="AlphaFoldDB" id="A0A286GN96"/>
<evidence type="ECO:0000256" key="1">
    <source>
        <dbReference type="SAM" id="SignalP"/>
    </source>
</evidence>
<gene>
    <name evidence="3" type="ORF">SAMN06269250_5612</name>
</gene>
<feature type="chain" id="PRO_5013261895" evidence="1">
    <location>
        <begin position="25"/>
        <end position="497"/>
    </location>
</feature>
<dbReference type="CDD" id="cd00146">
    <property type="entry name" value="PKD"/>
    <property type="match status" value="1"/>
</dbReference>
<dbReference type="Pfam" id="PF18911">
    <property type="entry name" value="PKD_4"/>
    <property type="match status" value="1"/>
</dbReference>
<dbReference type="Proteomes" id="UP000219452">
    <property type="component" value="Unassembled WGS sequence"/>
</dbReference>
<accession>A0A286GN96</accession>
<proteinExistence type="predicted"/>
<dbReference type="NCBIfam" id="TIGR04183">
    <property type="entry name" value="Por_Secre_tail"/>
    <property type="match status" value="1"/>
</dbReference>
<dbReference type="InterPro" id="IPR000601">
    <property type="entry name" value="PKD_dom"/>
</dbReference>